<dbReference type="OrthoDB" id="10600653at2759"/>
<dbReference type="InterPro" id="IPR000504">
    <property type="entry name" value="RRM_dom"/>
</dbReference>
<evidence type="ECO:0000256" key="2">
    <source>
        <dbReference type="SAM" id="MobiDB-lite"/>
    </source>
</evidence>
<gene>
    <name evidence="4" type="ORF">OBBRIDRAFT_130144</name>
</gene>
<sequence length="323" mass="36219">MLCTRPSTSSVPKWLSCSCIRTGASRGYSAEARPQGRLAKQTISKPASSWPVAEQCRRQYSSRYDARIWSTIADTVGTRLRKEMDDEDLLELLDTSQLSRSQDARLRLQARFKIMTTLFVGHIHSWATHAELKDIFDRFGPNKISWKVLTNGQNSTFAVVGFQSNAALRACVRAFLRNRELFRIRDYPMLLDFTTEDRQHPAVVMTNQIRVGGFQEPVSDEVIKSVFGKFGQIISIARPSHDVDGVSCSFHSAVPTHPFPTMHLRRTRDCRDIERATKADPCGERLGGYYVLDYPRGAGDPGGTRARSSRSARYPGVGGLEDG</sequence>
<dbReference type="EMBL" id="KV722471">
    <property type="protein sequence ID" value="OCH87841.1"/>
    <property type="molecule type" value="Genomic_DNA"/>
</dbReference>
<protein>
    <recommendedName>
        <fullName evidence="3">RRM domain-containing protein</fullName>
    </recommendedName>
</protein>
<dbReference type="Proteomes" id="UP000250043">
    <property type="component" value="Unassembled WGS sequence"/>
</dbReference>
<accession>A0A8E2ANB3</accession>
<dbReference type="PROSITE" id="PS50102">
    <property type="entry name" value="RRM"/>
    <property type="match status" value="1"/>
</dbReference>
<feature type="region of interest" description="Disordered" evidence="2">
    <location>
        <begin position="298"/>
        <end position="323"/>
    </location>
</feature>
<dbReference type="Pfam" id="PF00076">
    <property type="entry name" value="RRM_1"/>
    <property type="match status" value="1"/>
</dbReference>
<name>A0A8E2ANB3_9APHY</name>
<dbReference type="AlphaFoldDB" id="A0A8E2ANB3"/>
<feature type="domain" description="RRM" evidence="3">
    <location>
        <begin position="116"/>
        <end position="196"/>
    </location>
</feature>
<evidence type="ECO:0000313" key="4">
    <source>
        <dbReference type="EMBL" id="OCH87841.1"/>
    </source>
</evidence>
<dbReference type="InterPro" id="IPR012677">
    <property type="entry name" value="Nucleotide-bd_a/b_plait_sf"/>
</dbReference>
<organism evidence="4 5">
    <name type="scientific">Obba rivulosa</name>
    <dbReference type="NCBI Taxonomy" id="1052685"/>
    <lineage>
        <taxon>Eukaryota</taxon>
        <taxon>Fungi</taxon>
        <taxon>Dikarya</taxon>
        <taxon>Basidiomycota</taxon>
        <taxon>Agaricomycotina</taxon>
        <taxon>Agaricomycetes</taxon>
        <taxon>Polyporales</taxon>
        <taxon>Gelatoporiaceae</taxon>
        <taxon>Obba</taxon>
    </lineage>
</organism>
<keyword evidence="1" id="KW-0694">RNA-binding</keyword>
<dbReference type="Gene3D" id="3.30.70.330">
    <property type="match status" value="1"/>
</dbReference>
<dbReference type="GO" id="GO:0003723">
    <property type="term" value="F:RNA binding"/>
    <property type="evidence" value="ECO:0007669"/>
    <property type="project" value="UniProtKB-UniRule"/>
</dbReference>
<dbReference type="CDD" id="cd00590">
    <property type="entry name" value="RRM_SF"/>
    <property type="match status" value="2"/>
</dbReference>
<evidence type="ECO:0000313" key="5">
    <source>
        <dbReference type="Proteomes" id="UP000250043"/>
    </source>
</evidence>
<reference evidence="4 5" key="1">
    <citation type="submission" date="2016-07" db="EMBL/GenBank/DDBJ databases">
        <title>Draft genome of the white-rot fungus Obba rivulosa 3A-2.</title>
        <authorList>
            <consortium name="DOE Joint Genome Institute"/>
            <person name="Miettinen O."/>
            <person name="Riley R."/>
            <person name="Acob R."/>
            <person name="Barry K."/>
            <person name="Cullen D."/>
            <person name="De Vries R."/>
            <person name="Hainaut M."/>
            <person name="Hatakka A."/>
            <person name="Henrissat B."/>
            <person name="Hilden K."/>
            <person name="Kuo R."/>
            <person name="Labutti K."/>
            <person name="Lipzen A."/>
            <person name="Makela M.R."/>
            <person name="Sandor L."/>
            <person name="Spatafora J.W."/>
            <person name="Grigoriev I.V."/>
            <person name="Hibbett D.S."/>
        </authorList>
    </citation>
    <scope>NUCLEOTIDE SEQUENCE [LARGE SCALE GENOMIC DNA]</scope>
    <source>
        <strain evidence="4 5">3A-2</strain>
    </source>
</reference>
<proteinExistence type="predicted"/>
<dbReference type="InterPro" id="IPR035979">
    <property type="entry name" value="RBD_domain_sf"/>
</dbReference>
<evidence type="ECO:0000259" key="3">
    <source>
        <dbReference type="PROSITE" id="PS50102"/>
    </source>
</evidence>
<dbReference type="SUPFAM" id="SSF54928">
    <property type="entry name" value="RNA-binding domain, RBD"/>
    <property type="match status" value="1"/>
</dbReference>
<keyword evidence="5" id="KW-1185">Reference proteome</keyword>
<evidence type="ECO:0000256" key="1">
    <source>
        <dbReference type="PROSITE-ProRule" id="PRU00176"/>
    </source>
</evidence>